<dbReference type="Proteomes" id="UP001596495">
    <property type="component" value="Unassembled WGS sequence"/>
</dbReference>
<organism evidence="2 3">
    <name type="scientific">Hydrogenophaga bisanensis</name>
    <dbReference type="NCBI Taxonomy" id="439611"/>
    <lineage>
        <taxon>Bacteria</taxon>
        <taxon>Pseudomonadati</taxon>
        <taxon>Pseudomonadota</taxon>
        <taxon>Betaproteobacteria</taxon>
        <taxon>Burkholderiales</taxon>
        <taxon>Comamonadaceae</taxon>
        <taxon>Hydrogenophaga</taxon>
    </lineage>
</organism>
<protein>
    <submittedName>
        <fullName evidence="2">Helix-turn-helix domain-containing protein</fullName>
    </submittedName>
</protein>
<dbReference type="PANTHER" id="PTHR11019">
    <property type="entry name" value="HTH-TYPE TRANSCRIPTIONAL REGULATOR NIMR"/>
    <property type="match status" value="1"/>
</dbReference>
<dbReference type="Gene3D" id="2.60.120.10">
    <property type="entry name" value="Jelly Rolls"/>
    <property type="match status" value="1"/>
</dbReference>
<dbReference type="Pfam" id="PF12833">
    <property type="entry name" value="HTH_18"/>
    <property type="match status" value="1"/>
</dbReference>
<name>A0ABW2RED0_9BURK</name>
<dbReference type="Gene3D" id="1.10.10.60">
    <property type="entry name" value="Homeodomain-like"/>
    <property type="match status" value="1"/>
</dbReference>
<evidence type="ECO:0000313" key="2">
    <source>
        <dbReference type="EMBL" id="MFC7436364.1"/>
    </source>
</evidence>
<proteinExistence type="predicted"/>
<gene>
    <name evidence="2" type="ORF">ACFQNJ_17800</name>
</gene>
<dbReference type="SUPFAM" id="SSF51182">
    <property type="entry name" value="RmlC-like cupins"/>
    <property type="match status" value="1"/>
</dbReference>
<sequence length="226" mass="24727">MNTVPTGSTLVRCYDRESGTHAHEHAQVLFGVGGTLQVEVAGHAAWVDATCGLVVPAGAIHAHCATSMARVLVIDDLTGPATERLRRFELPPGWSKHRFAFDALLDTLLGATTIRQRRRIDLDALAERIDADLARDWTVADLAEACCLSPQRLRARFASGLAQSPMAFVRARRLRRAEELLRRGFALDTVAVQVGYASASALSAALRRECDLGARDLRRKRAFLES</sequence>
<dbReference type="InterPro" id="IPR014710">
    <property type="entry name" value="RmlC-like_jellyroll"/>
</dbReference>
<dbReference type="InterPro" id="IPR018060">
    <property type="entry name" value="HTH_AraC"/>
</dbReference>
<evidence type="ECO:0000313" key="3">
    <source>
        <dbReference type="Proteomes" id="UP001596495"/>
    </source>
</evidence>
<dbReference type="SMART" id="SM00342">
    <property type="entry name" value="HTH_ARAC"/>
    <property type="match status" value="1"/>
</dbReference>
<dbReference type="EMBL" id="JBHTBX010000017">
    <property type="protein sequence ID" value="MFC7436364.1"/>
    <property type="molecule type" value="Genomic_DNA"/>
</dbReference>
<comment type="caution">
    <text evidence="2">The sequence shown here is derived from an EMBL/GenBank/DDBJ whole genome shotgun (WGS) entry which is preliminary data.</text>
</comment>
<dbReference type="InterPro" id="IPR011051">
    <property type="entry name" value="RmlC_Cupin_sf"/>
</dbReference>
<reference evidence="3" key="1">
    <citation type="journal article" date="2019" name="Int. J. Syst. Evol. Microbiol.">
        <title>The Global Catalogue of Microorganisms (GCM) 10K type strain sequencing project: providing services to taxonomists for standard genome sequencing and annotation.</title>
        <authorList>
            <consortium name="The Broad Institute Genomics Platform"/>
            <consortium name="The Broad Institute Genome Sequencing Center for Infectious Disease"/>
            <person name="Wu L."/>
            <person name="Ma J."/>
        </authorList>
    </citation>
    <scope>NUCLEOTIDE SEQUENCE [LARGE SCALE GENOMIC DNA]</scope>
    <source>
        <strain evidence="3">CCUG 54518</strain>
    </source>
</reference>
<feature type="domain" description="HTH araC/xylS-type" evidence="1">
    <location>
        <begin position="123"/>
        <end position="220"/>
    </location>
</feature>
<dbReference type="PROSITE" id="PS01124">
    <property type="entry name" value="HTH_ARAC_FAMILY_2"/>
    <property type="match status" value="1"/>
</dbReference>
<evidence type="ECO:0000259" key="1">
    <source>
        <dbReference type="PROSITE" id="PS01124"/>
    </source>
</evidence>
<dbReference type="RefSeq" id="WP_382259971.1">
    <property type="nucleotide sequence ID" value="NZ_JBHTBX010000017.1"/>
</dbReference>
<keyword evidence="3" id="KW-1185">Reference proteome</keyword>
<dbReference type="PANTHER" id="PTHR11019:SF159">
    <property type="entry name" value="TRANSCRIPTIONAL REGULATOR-RELATED"/>
    <property type="match status" value="1"/>
</dbReference>
<accession>A0ABW2RED0</accession>